<evidence type="ECO:0000256" key="1">
    <source>
        <dbReference type="ARBA" id="ARBA00004571"/>
    </source>
</evidence>
<dbReference type="GO" id="GO:0046930">
    <property type="term" value="C:pore complex"/>
    <property type="evidence" value="ECO:0007669"/>
    <property type="project" value="UniProtKB-KW"/>
</dbReference>
<dbReference type="AlphaFoldDB" id="W8R4U4"/>
<comment type="subunit">
    <text evidence="2">Homotrimer.</text>
</comment>
<evidence type="ECO:0000259" key="12">
    <source>
        <dbReference type="Pfam" id="PF13609"/>
    </source>
</evidence>
<feature type="chain" id="PRO_5004913694" description="Porin domain-containing protein" evidence="11">
    <location>
        <begin position="25"/>
        <end position="357"/>
    </location>
</feature>
<evidence type="ECO:0000256" key="2">
    <source>
        <dbReference type="ARBA" id="ARBA00011233"/>
    </source>
</evidence>
<keyword evidence="8" id="KW-0626">Porin</keyword>
<dbReference type="GO" id="GO:0034220">
    <property type="term" value="P:monoatomic ion transmembrane transport"/>
    <property type="evidence" value="ECO:0007669"/>
    <property type="project" value="InterPro"/>
</dbReference>
<keyword evidence="3" id="KW-0813">Transport</keyword>
<dbReference type="PANTHER" id="PTHR34501">
    <property type="entry name" value="PROTEIN YDDL-RELATED"/>
    <property type="match status" value="1"/>
</dbReference>
<evidence type="ECO:0000256" key="11">
    <source>
        <dbReference type="SAM" id="SignalP"/>
    </source>
</evidence>
<reference evidence="14" key="1">
    <citation type="journal article" date="2014" name="Genome Announc.">
        <title>Complete Genome Sequence of the Highly Transformable Pseudomonas stutzeri Strain 28a24.</title>
        <authorList>
            <person name="Smith B.A."/>
            <person name="Dougherty K.M."/>
            <person name="Baltrus D.A."/>
        </authorList>
    </citation>
    <scope>NUCLEOTIDE SEQUENCE [LARGE SCALE GENOMIC DNA]</scope>
    <source>
        <strain evidence="14">28a24</strain>
    </source>
</reference>
<keyword evidence="5" id="KW-0812">Transmembrane</keyword>
<evidence type="ECO:0000256" key="8">
    <source>
        <dbReference type="ARBA" id="ARBA00023114"/>
    </source>
</evidence>
<dbReference type="Gene3D" id="2.40.160.10">
    <property type="entry name" value="Porin"/>
    <property type="match status" value="1"/>
</dbReference>
<dbReference type="InterPro" id="IPR033900">
    <property type="entry name" value="Gram_neg_porin_domain"/>
</dbReference>
<dbReference type="RefSeq" id="WP_025242647.1">
    <property type="nucleotide sequence ID" value="NZ_CP007441.1"/>
</dbReference>
<keyword evidence="7" id="KW-0406">Ion transport</keyword>
<keyword evidence="10" id="KW-0998">Cell outer membrane</keyword>
<dbReference type="EMBL" id="CP007441">
    <property type="protein sequence ID" value="AHL77669.1"/>
    <property type="molecule type" value="Genomic_DNA"/>
</dbReference>
<dbReference type="Pfam" id="PF13609">
    <property type="entry name" value="Porin_4"/>
    <property type="match status" value="1"/>
</dbReference>
<feature type="signal peptide" evidence="11">
    <location>
        <begin position="1"/>
        <end position="24"/>
    </location>
</feature>
<dbReference type="InterPro" id="IPR023614">
    <property type="entry name" value="Porin_dom_sf"/>
</dbReference>
<evidence type="ECO:0000313" key="13">
    <source>
        <dbReference type="EMBL" id="AHL77669.1"/>
    </source>
</evidence>
<evidence type="ECO:0000256" key="9">
    <source>
        <dbReference type="ARBA" id="ARBA00023136"/>
    </source>
</evidence>
<dbReference type="PRINTS" id="PR00184">
    <property type="entry name" value="NEISSPPORIN"/>
</dbReference>
<dbReference type="GO" id="GO:0009279">
    <property type="term" value="C:cell outer membrane"/>
    <property type="evidence" value="ECO:0007669"/>
    <property type="project" value="UniProtKB-SubCell"/>
</dbReference>
<evidence type="ECO:0000256" key="7">
    <source>
        <dbReference type="ARBA" id="ARBA00023065"/>
    </source>
</evidence>
<evidence type="ECO:0000313" key="14">
    <source>
        <dbReference type="Proteomes" id="UP000019522"/>
    </source>
</evidence>
<dbReference type="PATRIC" id="fig|316.77.peg.3126"/>
<dbReference type="SUPFAM" id="SSF56935">
    <property type="entry name" value="Porins"/>
    <property type="match status" value="1"/>
</dbReference>
<evidence type="ECO:0000256" key="6">
    <source>
        <dbReference type="ARBA" id="ARBA00022729"/>
    </source>
</evidence>
<reference evidence="13 14" key="2">
    <citation type="submission" date="2014-03" db="EMBL/GenBank/DDBJ databases">
        <authorList>
            <person name="Baltrus D."/>
            <person name="Dougherty K."/>
        </authorList>
    </citation>
    <scope>NUCLEOTIDE SEQUENCE</scope>
    <source>
        <strain evidence="13 14">28a24</strain>
    </source>
</reference>
<sequence>MPRKLLPLTLAIAAAVALPTTANAYEIIGKQLEIYGKAHVSADFVDNDTDSELAIASNSSRLGFKGVTEINPDLNVVYQIESKIIVDEGGDNFAGRNTFVGLAGDFGQVLVGNQDTPLKNVRNAFDVFGDTVADARNVADEANRRAKNSIQYISPSMGGLVASAMYATSYADYETVDGDIEDNDYSLASVALGYSIGDLEFSAGYEKADGDDNDTVATDVRAYESDAFRVAAGYTFGAIRLGAMFDRYEEGTADGDRDRDAWGLNGAYKFGANTFKLQYMAADDWSDTDDSGASQWSVGLDHKLSKQLSIYGIYSMLKNDDNTADYQIKGGHDTDVYNVVALGDDINVFSLGMVYSF</sequence>
<dbReference type="CDD" id="cd00342">
    <property type="entry name" value="gram_neg_porins"/>
    <property type="match status" value="1"/>
</dbReference>
<evidence type="ECO:0000256" key="4">
    <source>
        <dbReference type="ARBA" id="ARBA00022452"/>
    </source>
</evidence>
<name>W8R4U4_STUST</name>
<evidence type="ECO:0000256" key="5">
    <source>
        <dbReference type="ARBA" id="ARBA00022692"/>
    </source>
</evidence>
<dbReference type="InterPro" id="IPR002299">
    <property type="entry name" value="Porin_Neis"/>
</dbReference>
<dbReference type="InterPro" id="IPR001702">
    <property type="entry name" value="Porin_Gram-ve"/>
</dbReference>
<gene>
    <name evidence="13" type="ORF">CH92_15635</name>
</gene>
<proteinExistence type="predicted"/>
<dbReference type="PRINTS" id="PR00182">
    <property type="entry name" value="ECOLNEIPORIN"/>
</dbReference>
<dbReference type="Proteomes" id="UP000019522">
    <property type="component" value="Chromosome"/>
</dbReference>
<feature type="domain" description="Porin" evidence="12">
    <location>
        <begin position="11"/>
        <end position="322"/>
    </location>
</feature>
<keyword evidence="9" id="KW-0472">Membrane</keyword>
<dbReference type="KEGG" id="pstt:CH92_15635"/>
<evidence type="ECO:0000256" key="3">
    <source>
        <dbReference type="ARBA" id="ARBA00022448"/>
    </source>
</evidence>
<accession>W8R4U4</accession>
<dbReference type="OrthoDB" id="8957883at2"/>
<dbReference type="InterPro" id="IPR050298">
    <property type="entry name" value="Gram-neg_bact_OMP"/>
</dbReference>
<organism evidence="13 14">
    <name type="scientific">Stutzerimonas stutzeri</name>
    <name type="common">Pseudomonas stutzeri</name>
    <dbReference type="NCBI Taxonomy" id="316"/>
    <lineage>
        <taxon>Bacteria</taxon>
        <taxon>Pseudomonadati</taxon>
        <taxon>Pseudomonadota</taxon>
        <taxon>Gammaproteobacteria</taxon>
        <taxon>Pseudomonadales</taxon>
        <taxon>Pseudomonadaceae</taxon>
        <taxon>Stutzerimonas</taxon>
    </lineage>
</organism>
<keyword evidence="4" id="KW-1134">Transmembrane beta strand</keyword>
<evidence type="ECO:0000256" key="10">
    <source>
        <dbReference type="ARBA" id="ARBA00023237"/>
    </source>
</evidence>
<comment type="subcellular location">
    <subcellularLocation>
        <location evidence="1">Cell outer membrane</location>
        <topology evidence="1">Multi-pass membrane protein</topology>
    </subcellularLocation>
</comment>
<protein>
    <recommendedName>
        <fullName evidence="12">Porin domain-containing protein</fullName>
    </recommendedName>
</protein>
<dbReference type="GO" id="GO:0015288">
    <property type="term" value="F:porin activity"/>
    <property type="evidence" value="ECO:0007669"/>
    <property type="project" value="UniProtKB-KW"/>
</dbReference>
<keyword evidence="6 11" id="KW-0732">Signal</keyword>
<dbReference type="PANTHER" id="PTHR34501:SF9">
    <property type="entry name" value="MAJOR OUTER MEMBRANE PROTEIN P.IA"/>
    <property type="match status" value="1"/>
</dbReference>